<proteinExistence type="inferred from homology"/>
<dbReference type="HAMAP" id="MF_00265">
    <property type="entry name" value="VapC_Nob1"/>
    <property type="match status" value="1"/>
</dbReference>
<dbReference type="InterPro" id="IPR002716">
    <property type="entry name" value="PIN_dom"/>
</dbReference>
<dbReference type="InterPro" id="IPR029060">
    <property type="entry name" value="PIN-like_dom_sf"/>
</dbReference>
<evidence type="ECO:0000256" key="1">
    <source>
        <dbReference type="ARBA" id="ARBA00022649"/>
    </source>
</evidence>
<keyword evidence="2 6" id="KW-0540">Nuclease</keyword>
<comment type="similarity">
    <text evidence="6">Belongs to the PINc/VapC protein family.</text>
</comment>
<evidence type="ECO:0000313" key="8">
    <source>
        <dbReference type="EMBL" id="BES80462.1"/>
    </source>
</evidence>
<dbReference type="PANTHER" id="PTHR35901">
    <property type="entry name" value="RIBONUCLEASE VAPC3"/>
    <property type="match status" value="1"/>
</dbReference>
<feature type="domain" description="PIN" evidence="7">
    <location>
        <begin position="2"/>
        <end position="126"/>
    </location>
</feature>
<evidence type="ECO:0000259" key="7">
    <source>
        <dbReference type="Pfam" id="PF01850"/>
    </source>
</evidence>
<protein>
    <recommendedName>
        <fullName evidence="6">Ribonuclease VapC</fullName>
        <shortName evidence="6">RNase VapC</shortName>
        <ecNumber evidence="6">3.1.-.-</ecNumber>
    </recommendedName>
    <alternativeName>
        <fullName evidence="6">Putative toxin VapC</fullName>
    </alternativeName>
</protein>
<evidence type="ECO:0000256" key="6">
    <source>
        <dbReference type="HAMAP-Rule" id="MF_00265"/>
    </source>
</evidence>
<keyword evidence="4 6" id="KW-0378">Hydrolase</keyword>
<comment type="function">
    <text evidence="6">Toxic component of a toxin-antitoxin (TA) system. An RNase.</text>
</comment>
<evidence type="ECO:0000256" key="2">
    <source>
        <dbReference type="ARBA" id="ARBA00022722"/>
    </source>
</evidence>
<feature type="binding site" evidence="6">
    <location>
        <position position="5"/>
    </location>
    <ligand>
        <name>Mg(2+)</name>
        <dbReference type="ChEBI" id="CHEBI:18420"/>
    </ligand>
</feature>
<evidence type="ECO:0000313" key="9">
    <source>
        <dbReference type="Proteomes" id="UP001341135"/>
    </source>
</evidence>
<dbReference type="Pfam" id="PF01850">
    <property type="entry name" value="PIN"/>
    <property type="match status" value="1"/>
</dbReference>
<feature type="binding site" evidence="6">
    <location>
        <position position="102"/>
    </location>
    <ligand>
        <name>Mg(2+)</name>
        <dbReference type="ChEBI" id="CHEBI:18420"/>
    </ligand>
</feature>
<accession>A0ABM8IWF4</accession>
<keyword evidence="5 6" id="KW-0460">Magnesium</keyword>
<dbReference type="InterPro" id="IPR051619">
    <property type="entry name" value="TypeII_TA_RNase_PINc/VapC"/>
</dbReference>
<evidence type="ECO:0000256" key="3">
    <source>
        <dbReference type="ARBA" id="ARBA00022723"/>
    </source>
</evidence>
<keyword evidence="6" id="KW-0800">Toxin</keyword>
<evidence type="ECO:0000256" key="5">
    <source>
        <dbReference type="ARBA" id="ARBA00022842"/>
    </source>
</evidence>
<dbReference type="EMBL" id="AP028907">
    <property type="protein sequence ID" value="BES80462.1"/>
    <property type="molecule type" value="Genomic_DNA"/>
</dbReference>
<dbReference type="Proteomes" id="UP001341135">
    <property type="component" value="Chromosome"/>
</dbReference>
<evidence type="ECO:0000256" key="4">
    <source>
        <dbReference type="ARBA" id="ARBA00022801"/>
    </source>
</evidence>
<reference evidence="8 9" key="1">
    <citation type="submission" date="2023-09" db="EMBL/GenBank/DDBJ databases">
        <title>Pyrofollis japonicus gen. nov. sp. nov., a novel member of the family Pyrodictiaceae isolated from the Iheya North hydrothermal field.</title>
        <authorList>
            <person name="Miyazaki U."/>
            <person name="Sanari M."/>
            <person name="Tame A."/>
            <person name="Kitajima M."/>
            <person name="Okamoto A."/>
            <person name="Sawayama S."/>
            <person name="Miyazaki J."/>
            <person name="Takai K."/>
            <person name="Nakagawa S."/>
        </authorList>
    </citation>
    <scope>NUCLEOTIDE SEQUENCE [LARGE SCALE GENOMIC DNA]</scope>
    <source>
        <strain evidence="8 9">AV2</strain>
    </source>
</reference>
<dbReference type="EC" id="3.1.-.-" evidence="6"/>
<comment type="cofactor">
    <cofactor evidence="6">
        <name>Mg(2+)</name>
        <dbReference type="ChEBI" id="CHEBI:18420"/>
    </cofactor>
</comment>
<organism evidence="8 9">
    <name type="scientific">Pyrodictium abyssi</name>
    <dbReference type="NCBI Taxonomy" id="54256"/>
    <lineage>
        <taxon>Archaea</taxon>
        <taxon>Thermoproteota</taxon>
        <taxon>Thermoprotei</taxon>
        <taxon>Desulfurococcales</taxon>
        <taxon>Pyrodictiaceae</taxon>
        <taxon>Pyrodictium</taxon>
    </lineage>
</organism>
<dbReference type="Gene3D" id="3.40.50.1010">
    <property type="entry name" value="5'-nuclease"/>
    <property type="match status" value="1"/>
</dbReference>
<dbReference type="InterPro" id="IPR044153">
    <property type="entry name" value="PIN_Pae0151-like"/>
</dbReference>
<dbReference type="InterPro" id="IPR022907">
    <property type="entry name" value="VapC_family"/>
</dbReference>
<dbReference type="CDD" id="cd09873">
    <property type="entry name" value="PIN_Pae0151-like"/>
    <property type="match status" value="1"/>
</dbReference>
<dbReference type="GeneID" id="89288053"/>
<sequence length="137" mass="15606">MIVIDASALAKYVLHEEGWTRVSWYIRHRRPLASVDHVLKEVGNAIWKRCRLHRAIDAETAARLYRGLRRLAETGVIQLRPEEHYLDRAMELALEHGITLYDALYIALAEEEGELLTGDTRQAEAAARIGIQVHLVA</sequence>
<keyword evidence="9" id="KW-1185">Reference proteome</keyword>
<name>A0ABM8IWF4_9CREN</name>
<dbReference type="SUPFAM" id="SSF88723">
    <property type="entry name" value="PIN domain-like"/>
    <property type="match status" value="1"/>
</dbReference>
<dbReference type="PANTHER" id="PTHR35901:SF1">
    <property type="entry name" value="EXONUCLEASE VAPC9"/>
    <property type="match status" value="1"/>
</dbReference>
<keyword evidence="3 6" id="KW-0479">Metal-binding</keyword>
<keyword evidence="1 6" id="KW-1277">Toxin-antitoxin system</keyword>
<gene>
    <name evidence="6" type="primary">vapC</name>
    <name evidence="8" type="ORF">PABY_00290</name>
</gene>
<dbReference type="RefSeq" id="WP_338250729.1">
    <property type="nucleotide sequence ID" value="NZ_AP028907.1"/>
</dbReference>